<feature type="region of interest" description="Disordered" evidence="1">
    <location>
        <begin position="45"/>
        <end position="64"/>
    </location>
</feature>
<evidence type="ECO:0000256" key="1">
    <source>
        <dbReference type="SAM" id="MobiDB-lite"/>
    </source>
</evidence>
<dbReference type="RefSeq" id="WP_377572141.1">
    <property type="nucleotide sequence ID" value="NZ_JBHTMP010000026.1"/>
</dbReference>
<organism evidence="2 3">
    <name type="scientific">Micromonospora sonneratiae</name>
    <dbReference type="NCBI Taxonomy" id="1184706"/>
    <lineage>
        <taxon>Bacteria</taxon>
        <taxon>Bacillati</taxon>
        <taxon>Actinomycetota</taxon>
        <taxon>Actinomycetes</taxon>
        <taxon>Micromonosporales</taxon>
        <taxon>Micromonosporaceae</taxon>
        <taxon>Micromonospora</taxon>
    </lineage>
</organism>
<name>A0ABW3YET4_9ACTN</name>
<proteinExistence type="predicted"/>
<gene>
    <name evidence="2" type="ORF">ACFQ4H_18010</name>
</gene>
<dbReference type="Proteomes" id="UP001597260">
    <property type="component" value="Unassembled WGS sequence"/>
</dbReference>
<evidence type="ECO:0000313" key="3">
    <source>
        <dbReference type="Proteomes" id="UP001597260"/>
    </source>
</evidence>
<evidence type="ECO:0000313" key="2">
    <source>
        <dbReference type="EMBL" id="MFD1322989.1"/>
    </source>
</evidence>
<dbReference type="EMBL" id="JBHTMP010000026">
    <property type="protein sequence ID" value="MFD1322989.1"/>
    <property type="molecule type" value="Genomic_DNA"/>
</dbReference>
<sequence length="64" mass="7281">MTINDDHTWTVRSRHRTSDGLMSYQSCHCGLWRVVSGAGAVIANRVSTTRDEPDHEEQRGSRPR</sequence>
<feature type="compositionally biased region" description="Basic and acidic residues" evidence="1">
    <location>
        <begin position="48"/>
        <end position="64"/>
    </location>
</feature>
<accession>A0ABW3YET4</accession>
<keyword evidence="3" id="KW-1185">Reference proteome</keyword>
<protein>
    <submittedName>
        <fullName evidence="2">Uncharacterized protein</fullName>
    </submittedName>
</protein>
<reference evidence="3" key="1">
    <citation type="journal article" date="2019" name="Int. J. Syst. Evol. Microbiol.">
        <title>The Global Catalogue of Microorganisms (GCM) 10K type strain sequencing project: providing services to taxonomists for standard genome sequencing and annotation.</title>
        <authorList>
            <consortium name="The Broad Institute Genomics Platform"/>
            <consortium name="The Broad Institute Genome Sequencing Center for Infectious Disease"/>
            <person name="Wu L."/>
            <person name="Ma J."/>
        </authorList>
    </citation>
    <scope>NUCLEOTIDE SEQUENCE [LARGE SCALE GENOMIC DNA]</scope>
    <source>
        <strain evidence="3">JCM 31037</strain>
    </source>
</reference>
<comment type="caution">
    <text evidence="2">The sequence shown here is derived from an EMBL/GenBank/DDBJ whole genome shotgun (WGS) entry which is preliminary data.</text>
</comment>